<feature type="domain" description="Methyltransferase type 11" evidence="2">
    <location>
        <begin position="82"/>
        <end position="191"/>
    </location>
</feature>
<dbReference type="InterPro" id="IPR029063">
    <property type="entry name" value="SAM-dependent_MTases_sf"/>
</dbReference>
<dbReference type="GO" id="GO:0008757">
    <property type="term" value="F:S-adenosylmethionine-dependent methyltransferase activity"/>
    <property type="evidence" value="ECO:0007669"/>
    <property type="project" value="InterPro"/>
</dbReference>
<proteinExistence type="predicted"/>
<keyword evidence="1" id="KW-0812">Transmembrane</keyword>
<dbReference type="AlphaFoldDB" id="A0A660E347"/>
<dbReference type="OrthoDB" id="43862at2"/>
<accession>A0A660E347</accession>
<feature type="transmembrane region" description="Helical" evidence="1">
    <location>
        <begin position="12"/>
        <end position="29"/>
    </location>
</feature>
<dbReference type="CDD" id="cd02440">
    <property type="entry name" value="AdoMet_MTases"/>
    <property type="match status" value="1"/>
</dbReference>
<protein>
    <submittedName>
        <fullName evidence="3">SAM-dependent methyltransferase [Lactobacillus pentosus]</fullName>
    </submittedName>
</protein>
<reference evidence="3 4" key="1">
    <citation type="submission" date="2018-11" db="EMBL/GenBank/DDBJ databases">
        <authorList>
            <person name="Wuyts S."/>
        </authorList>
    </citation>
    <scope>NUCLEOTIDE SEQUENCE [LARGE SCALE GENOMIC DNA]</scope>
    <source>
        <strain evidence="3">Lactobacillus mudanjiangensis AMBF249</strain>
    </source>
</reference>
<dbReference type="PANTHER" id="PTHR45277:SF1">
    <property type="entry name" value="EXPRESSED PROTEIN"/>
    <property type="match status" value="1"/>
</dbReference>
<dbReference type="SUPFAM" id="SSF53335">
    <property type="entry name" value="S-adenosyl-L-methionine-dependent methyltransferases"/>
    <property type="match status" value="1"/>
</dbReference>
<name>A0A660E347_9LACO</name>
<keyword evidence="3" id="KW-0808">Transferase</keyword>
<keyword evidence="3" id="KW-0489">Methyltransferase</keyword>
<keyword evidence="1" id="KW-1133">Transmembrane helix</keyword>
<dbReference type="Gene3D" id="3.40.50.150">
    <property type="entry name" value="Vaccinia Virus protein VP39"/>
    <property type="match status" value="1"/>
</dbReference>
<dbReference type="PANTHER" id="PTHR45277">
    <property type="entry name" value="EXPRESSED PROTEIN"/>
    <property type="match status" value="1"/>
</dbReference>
<evidence type="ECO:0000259" key="2">
    <source>
        <dbReference type="Pfam" id="PF08241"/>
    </source>
</evidence>
<dbReference type="InterPro" id="IPR013216">
    <property type="entry name" value="Methyltransf_11"/>
</dbReference>
<dbReference type="RefSeq" id="WP_130851341.1">
    <property type="nucleotide sequence ID" value="NZ_UYIG01000002.1"/>
</dbReference>
<evidence type="ECO:0000313" key="4">
    <source>
        <dbReference type="Proteomes" id="UP000289996"/>
    </source>
</evidence>
<dbReference type="Pfam" id="PF08241">
    <property type="entry name" value="Methyltransf_11"/>
    <property type="match status" value="1"/>
</dbReference>
<sequence>MNLKRFGIDAPFALLVYTVFGIGLLSHAYLNRFKYPITIEVILGAVLLLGAIIFLHTTVRGKYRIFDVAVKSLKLQPQDQILDLGCGRGALLTRLARGLQGTGKVTGLDLWLSRDQSHNKQAIAQKNVVDLGLEDHVELVTGDMTKLDFSDDYFDVVTSSFAVHNIKSVEARQQAIKEAIRVLKPDGQLLIIDTDHHLKEYQQVMAAGDLTITQAAGLGINGWWATPLTGSYLVSGKKPLK</sequence>
<feature type="transmembrane region" description="Helical" evidence="1">
    <location>
        <begin position="35"/>
        <end position="55"/>
    </location>
</feature>
<evidence type="ECO:0000313" key="3">
    <source>
        <dbReference type="EMBL" id="VDG27262.1"/>
    </source>
</evidence>
<organism evidence="3 4">
    <name type="scientific">Lactiplantibacillus mudanjiangensis</name>
    <dbReference type="NCBI Taxonomy" id="1296538"/>
    <lineage>
        <taxon>Bacteria</taxon>
        <taxon>Bacillati</taxon>
        <taxon>Bacillota</taxon>
        <taxon>Bacilli</taxon>
        <taxon>Lactobacillales</taxon>
        <taxon>Lactobacillaceae</taxon>
        <taxon>Lactiplantibacillus</taxon>
    </lineage>
</organism>
<keyword evidence="1" id="KW-0472">Membrane</keyword>
<dbReference type="EMBL" id="UYIG01000002">
    <property type="protein sequence ID" value="VDG27262.1"/>
    <property type="molecule type" value="Genomic_DNA"/>
</dbReference>
<dbReference type="Proteomes" id="UP000289996">
    <property type="component" value="Unassembled WGS sequence"/>
</dbReference>
<keyword evidence="4" id="KW-1185">Reference proteome</keyword>
<evidence type="ECO:0000256" key="1">
    <source>
        <dbReference type="SAM" id="Phobius"/>
    </source>
</evidence>
<gene>
    <name evidence="3" type="ORF">MUDAN_MDHGFNIF_02172</name>
</gene>
<dbReference type="GO" id="GO:0032259">
    <property type="term" value="P:methylation"/>
    <property type="evidence" value="ECO:0007669"/>
    <property type="project" value="UniProtKB-KW"/>
</dbReference>